<evidence type="ECO:0000256" key="2">
    <source>
        <dbReference type="ARBA" id="ARBA00006339"/>
    </source>
</evidence>
<dbReference type="InterPro" id="IPR018011">
    <property type="entry name" value="Carb_sulfotrans_8-10"/>
</dbReference>
<evidence type="ECO:0000313" key="10">
    <source>
        <dbReference type="EMBL" id="CDW39979.1"/>
    </source>
</evidence>
<keyword evidence="5 9" id="KW-1133">Transmembrane helix</keyword>
<keyword evidence="9" id="KW-0119">Carbohydrate metabolism</keyword>
<feature type="non-terminal residue" evidence="10">
    <location>
        <position position="347"/>
    </location>
</feature>
<dbReference type="EC" id="2.8.2.-" evidence="9"/>
<sequence length="347" mass="41157">MRIKNKRIVWRFSYTLAIVCFGGIFCTLFARRKEKKILLEKGGIDENVLPRILMSNETSSSKSDFIQFDMNKRLWTMKNACDKHGLSTRKDFDPLYRPNGWEFFVCHEFNLVWCSVFKSGSSSWMYIFNRLIGYKDAFLTSSKLPLVHLARKKYSRPSGTELVKAMNTSTSFIVGRNPFERLISGYRDKILKAHVNSYHDQMKKKILMKYRGMLPKAYVSGVTNPTFQEFFRYIMKEYRRTNEMDMHWTPVYRFCNPCQVQFSDIIQFETFDRDTEFILKKTGILPRFPDIKPKKLNAAKDGKKSSDFILGYLRELDEMEYKELSELYQVDFDIFGYHLPTYREIHS</sequence>
<dbReference type="GO" id="GO:0016051">
    <property type="term" value="P:carbohydrate biosynthetic process"/>
    <property type="evidence" value="ECO:0007669"/>
    <property type="project" value="InterPro"/>
</dbReference>
<keyword evidence="8 9" id="KW-0325">Glycoprotein</keyword>
<dbReference type="EMBL" id="HACA01022618">
    <property type="protein sequence ID" value="CDW39979.1"/>
    <property type="molecule type" value="Transcribed_RNA"/>
</dbReference>
<keyword evidence="6 9" id="KW-0333">Golgi apparatus</keyword>
<keyword evidence="7 9" id="KW-0472">Membrane</keyword>
<dbReference type="GO" id="GO:0000139">
    <property type="term" value="C:Golgi membrane"/>
    <property type="evidence" value="ECO:0007669"/>
    <property type="project" value="UniProtKB-SubCell"/>
</dbReference>
<dbReference type="PANTHER" id="PTHR12137:SF30">
    <property type="entry name" value="CARBOHYDRATE SULFOTRANSFERASE"/>
    <property type="match status" value="1"/>
</dbReference>
<evidence type="ECO:0000256" key="9">
    <source>
        <dbReference type="RuleBase" id="RU364020"/>
    </source>
</evidence>
<dbReference type="PANTHER" id="PTHR12137">
    <property type="entry name" value="CARBOHYDRATE SULFOTRANSFERASE"/>
    <property type="match status" value="1"/>
</dbReference>
<organism evidence="10">
    <name type="scientific">Lepeophtheirus salmonis</name>
    <name type="common">Salmon louse</name>
    <name type="synonym">Caligus salmonis</name>
    <dbReference type="NCBI Taxonomy" id="72036"/>
    <lineage>
        <taxon>Eukaryota</taxon>
        <taxon>Metazoa</taxon>
        <taxon>Ecdysozoa</taxon>
        <taxon>Arthropoda</taxon>
        <taxon>Crustacea</taxon>
        <taxon>Multicrustacea</taxon>
        <taxon>Hexanauplia</taxon>
        <taxon>Copepoda</taxon>
        <taxon>Siphonostomatoida</taxon>
        <taxon>Caligidae</taxon>
        <taxon>Lepeophtheirus</taxon>
    </lineage>
</organism>
<dbReference type="GO" id="GO:0008146">
    <property type="term" value="F:sulfotransferase activity"/>
    <property type="evidence" value="ECO:0007669"/>
    <property type="project" value="InterPro"/>
</dbReference>
<dbReference type="Pfam" id="PF03567">
    <property type="entry name" value="Sulfotransfer_2"/>
    <property type="match status" value="1"/>
</dbReference>
<evidence type="ECO:0000256" key="5">
    <source>
        <dbReference type="ARBA" id="ARBA00022989"/>
    </source>
</evidence>
<evidence type="ECO:0000256" key="3">
    <source>
        <dbReference type="ARBA" id="ARBA00022679"/>
    </source>
</evidence>
<evidence type="ECO:0000256" key="7">
    <source>
        <dbReference type="ARBA" id="ARBA00023136"/>
    </source>
</evidence>
<dbReference type="AlphaFoldDB" id="A0A0K2UNZ3"/>
<protein>
    <recommendedName>
        <fullName evidence="9">Carbohydrate sulfotransferase</fullName>
        <ecNumber evidence="9">2.8.2.-</ecNumber>
    </recommendedName>
</protein>
<keyword evidence="3 9" id="KW-0808">Transferase</keyword>
<evidence type="ECO:0000256" key="1">
    <source>
        <dbReference type="ARBA" id="ARBA00004323"/>
    </source>
</evidence>
<comment type="similarity">
    <text evidence="2 9">Belongs to the sulfotransferase 2 family.</text>
</comment>
<dbReference type="InterPro" id="IPR005331">
    <property type="entry name" value="Sulfotransferase"/>
</dbReference>
<proteinExistence type="inferred from homology"/>
<keyword evidence="4 9" id="KW-0812">Transmembrane</keyword>
<reference evidence="10" key="1">
    <citation type="submission" date="2014-05" db="EMBL/GenBank/DDBJ databases">
        <authorList>
            <person name="Chronopoulou M."/>
        </authorList>
    </citation>
    <scope>NUCLEOTIDE SEQUENCE</scope>
    <source>
        <tissue evidence="10">Whole organism</tissue>
    </source>
</reference>
<accession>A0A0K2UNZ3</accession>
<comment type="subcellular location">
    <subcellularLocation>
        <location evidence="1 9">Golgi apparatus membrane</location>
        <topology evidence="1 9">Single-pass type II membrane protein</topology>
    </subcellularLocation>
</comment>
<evidence type="ECO:0000256" key="6">
    <source>
        <dbReference type="ARBA" id="ARBA00023034"/>
    </source>
</evidence>
<name>A0A0K2UNZ3_LEPSM</name>
<keyword evidence="9" id="KW-0735">Signal-anchor</keyword>
<feature type="transmembrane region" description="Helical" evidence="9">
    <location>
        <begin position="12"/>
        <end position="30"/>
    </location>
</feature>
<dbReference type="OrthoDB" id="6376404at2759"/>
<evidence type="ECO:0000256" key="8">
    <source>
        <dbReference type="ARBA" id="ARBA00023180"/>
    </source>
</evidence>
<evidence type="ECO:0000256" key="4">
    <source>
        <dbReference type="ARBA" id="ARBA00022692"/>
    </source>
</evidence>